<evidence type="ECO:0000256" key="2">
    <source>
        <dbReference type="ARBA" id="ARBA00030892"/>
    </source>
</evidence>
<dbReference type="InterPro" id="IPR037523">
    <property type="entry name" value="VOC_core"/>
</dbReference>
<dbReference type="Gene3D" id="3.10.180.10">
    <property type="entry name" value="2,3-Dihydroxybiphenyl 1,2-Dioxygenase, domain 1"/>
    <property type="match status" value="1"/>
</dbReference>
<dbReference type="OrthoDB" id="9789841at2"/>
<name>A0A4P2VRR9_FLUSA</name>
<dbReference type="Proteomes" id="UP000291236">
    <property type="component" value="Chromosome"/>
</dbReference>
<organism evidence="6 7">
    <name type="scientific">Fluviispira sanaruensis</name>
    <dbReference type="NCBI Taxonomy" id="2493639"/>
    <lineage>
        <taxon>Bacteria</taxon>
        <taxon>Pseudomonadati</taxon>
        <taxon>Bdellovibrionota</taxon>
        <taxon>Oligoflexia</taxon>
        <taxon>Silvanigrellales</taxon>
        <taxon>Silvanigrellaceae</taxon>
        <taxon>Fluviispira</taxon>
    </lineage>
</organism>
<reference evidence="6 7" key="1">
    <citation type="submission" date="2018-12" db="EMBL/GenBank/DDBJ databases">
        <title>Rubrispira sanarue gen. nov., sp., nov., a member of the order Silvanigrellales, isolated from a brackish lake in Hamamatsu Japan.</title>
        <authorList>
            <person name="Maejima Y."/>
            <person name="Iino T."/>
            <person name="Muraguchi Y."/>
            <person name="Fukuda K."/>
            <person name="Nojiri H."/>
            <person name="Ohkuma M."/>
            <person name="Moriuchi R."/>
            <person name="Dohra H."/>
            <person name="Kimbara K."/>
            <person name="Shintani M."/>
        </authorList>
    </citation>
    <scope>NUCLEOTIDE SEQUENCE [LARGE SCALE GENOMIC DNA]</scope>
    <source>
        <strain evidence="6 7">RF1110005</strain>
    </source>
</reference>
<evidence type="ECO:0000259" key="5">
    <source>
        <dbReference type="PROSITE" id="PS51819"/>
    </source>
</evidence>
<dbReference type="KEGG" id="sbf:JCM31447_311500"/>
<dbReference type="GO" id="GO:0005737">
    <property type="term" value="C:cytoplasm"/>
    <property type="evidence" value="ECO:0007669"/>
    <property type="project" value="TreeGrafter"/>
</dbReference>
<evidence type="ECO:0000313" key="6">
    <source>
        <dbReference type="EMBL" id="BBH51875.1"/>
    </source>
</evidence>
<evidence type="ECO:0000256" key="3">
    <source>
        <dbReference type="ARBA" id="ARBA00032460"/>
    </source>
</evidence>
<feature type="domain" description="VOC" evidence="5">
    <location>
        <begin position="2"/>
        <end position="127"/>
    </location>
</feature>
<dbReference type="EMBL" id="AP019368">
    <property type="protein sequence ID" value="BBH51875.1"/>
    <property type="molecule type" value="Genomic_DNA"/>
</dbReference>
<evidence type="ECO:0000256" key="1">
    <source>
        <dbReference type="ARBA" id="ARBA00030291"/>
    </source>
</evidence>
<gene>
    <name evidence="6" type="primary">gloA</name>
    <name evidence="6" type="ORF">JCM31447_311500</name>
</gene>
<dbReference type="SUPFAM" id="SSF54593">
    <property type="entry name" value="Glyoxalase/Bleomycin resistance protein/Dihydroxybiphenyl dioxygenase"/>
    <property type="match status" value="1"/>
</dbReference>
<evidence type="ECO:0000313" key="7">
    <source>
        <dbReference type="Proteomes" id="UP000291236"/>
    </source>
</evidence>
<dbReference type="Pfam" id="PF00903">
    <property type="entry name" value="Glyoxalase"/>
    <property type="match status" value="1"/>
</dbReference>
<accession>A0A4P2VRR9</accession>
<dbReference type="InterPro" id="IPR004360">
    <property type="entry name" value="Glyas_Fos-R_dOase_dom"/>
</dbReference>
<dbReference type="GO" id="GO:0004462">
    <property type="term" value="F:lactoylglutathione lyase activity"/>
    <property type="evidence" value="ECO:0007669"/>
    <property type="project" value="TreeGrafter"/>
</dbReference>
<dbReference type="GO" id="GO:0019243">
    <property type="term" value="P:methylglyoxal catabolic process to D-lactate via S-lactoyl-glutathione"/>
    <property type="evidence" value="ECO:0007669"/>
    <property type="project" value="TreeGrafter"/>
</dbReference>
<dbReference type="RefSeq" id="WP_130605826.1">
    <property type="nucleotide sequence ID" value="NZ_AP019368.1"/>
</dbReference>
<dbReference type="PROSITE" id="PS51819">
    <property type="entry name" value="VOC"/>
    <property type="match status" value="1"/>
</dbReference>
<keyword evidence="6" id="KW-0456">Lyase</keyword>
<protein>
    <recommendedName>
        <fullName evidence="2">Aldoketomutase</fullName>
    </recommendedName>
    <alternativeName>
        <fullName evidence="1">Ketone-aldehyde mutase</fullName>
    </alternativeName>
    <alternativeName>
        <fullName evidence="3">Methylglyoxalase</fullName>
    </alternativeName>
    <alternativeName>
        <fullName evidence="4">S-D-lactoylglutathione methylglyoxal lyase</fullName>
    </alternativeName>
</protein>
<sequence length="128" mass="14858">MKYLHTMLRVGDLDKSIQFYCEILNFELIRRCDFPEGQFTLAFLKAKSDLESTAELELTYNWGVNKYEIGTGYGHLAYQVDSIDEIKNRLNQFNLQLSWGPGKTPNGKQKMAFLMDPDGYKIELLESF</sequence>
<dbReference type="PANTHER" id="PTHR46036:SF5">
    <property type="entry name" value="LACTOYLGLUTATHIONE LYASE"/>
    <property type="match status" value="1"/>
</dbReference>
<dbReference type="AlphaFoldDB" id="A0A4P2VRR9"/>
<keyword evidence="7" id="KW-1185">Reference proteome</keyword>
<proteinExistence type="predicted"/>
<dbReference type="PANTHER" id="PTHR46036">
    <property type="entry name" value="LACTOYLGLUTATHIONE LYASE"/>
    <property type="match status" value="1"/>
</dbReference>
<evidence type="ECO:0000256" key="4">
    <source>
        <dbReference type="ARBA" id="ARBA00033298"/>
    </source>
</evidence>
<dbReference type="InterPro" id="IPR029068">
    <property type="entry name" value="Glyas_Bleomycin-R_OHBP_Dase"/>
</dbReference>